<evidence type="ECO:0000313" key="3">
    <source>
        <dbReference type="Proteomes" id="UP000229315"/>
    </source>
</evidence>
<keyword evidence="1" id="KW-0812">Transmembrane</keyword>
<sequence>MVKQTHTYSTSQRGMTLVDVVVGTAIMLMVFLGLFGAFKLSIELVFSTKAKTGAVFLVGEKLEHIRLLAYDSVGTVGGIPQGSIPQTEEVVLNGIPYTIRTLIQYVDDPADGLGEEDENGIVADYKRVKVEATWSIKESIRSTSVLSDIAPVGVESVSGGGTLKVNVFNAQASAVAQATVRIVNNTLNPIVDVSAQTNDSGSISFPGALEGSEYEITVSKAGYSTARTYATDAGNPNPSPGHVAVISGQTSAMSFGIDQLSSLLVSTFEPIRDNSFSDSFIDTSKIAESSNTTVSEGDLMLASDEDGFIPFGYAFSNSVEPEYLHAWDEVRFSTDAPEGTVASIHLYYWDGEAYSLVPDSDVSNNSTGLLKSPVDISFLSTETYSDLQLYAGLESADSLVTARVLDWEITYEEGPLPLADVAFDIHGEKIIGSDSEEAPIYKFDESFVTGSAGERNISDIEWDTYVIGLPPSSPYALVERCPNTLVVTPNSNSSISLTVDTKTTHSLRAVVAFAGDPVSGATVTLSGAGGGTQTTSTCGQVYFSGLTSGDRTITINKTGFEPYSENVTVSGESSVSAILIPVE</sequence>
<gene>
    <name evidence="2" type="ORF">COU15_01870</name>
</gene>
<protein>
    <recommendedName>
        <fullName evidence="4">PEGA domain-containing protein</fullName>
    </recommendedName>
</protein>
<reference evidence="3" key="1">
    <citation type="submission" date="2017-09" db="EMBL/GenBank/DDBJ databases">
        <title>Depth-based differentiation of microbial function through sediment-hosted aquifers and enrichment of novel symbionts in the deep terrestrial subsurface.</title>
        <authorList>
            <person name="Probst A.J."/>
            <person name="Ladd B."/>
            <person name="Jarett J.K."/>
            <person name="Geller-Mcgrath D.E."/>
            <person name="Sieber C.M.K."/>
            <person name="Emerson J.B."/>
            <person name="Anantharaman K."/>
            <person name="Thomas B.C."/>
            <person name="Malmstrom R."/>
            <person name="Stieglmeier M."/>
            <person name="Klingl A."/>
            <person name="Woyke T."/>
            <person name="Ryan C.M."/>
            <person name="Banfield J.F."/>
        </authorList>
    </citation>
    <scope>NUCLEOTIDE SEQUENCE [LARGE SCALE GENOMIC DNA]</scope>
</reference>
<dbReference type="Gene3D" id="2.60.40.1120">
    <property type="entry name" value="Carboxypeptidase-like, regulatory domain"/>
    <property type="match status" value="1"/>
</dbReference>
<proteinExistence type="predicted"/>
<evidence type="ECO:0000313" key="2">
    <source>
        <dbReference type="EMBL" id="PIR85135.1"/>
    </source>
</evidence>
<feature type="transmembrane region" description="Helical" evidence="1">
    <location>
        <begin position="20"/>
        <end position="42"/>
    </location>
</feature>
<organism evidence="2 3">
    <name type="scientific">Candidatus Kaiserbacteria bacterium CG10_big_fil_rev_8_21_14_0_10_45_20</name>
    <dbReference type="NCBI Taxonomy" id="1974607"/>
    <lineage>
        <taxon>Bacteria</taxon>
        <taxon>Candidatus Kaiseribacteriota</taxon>
    </lineage>
</organism>
<dbReference type="Proteomes" id="UP000229315">
    <property type="component" value="Unassembled WGS sequence"/>
</dbReference>
<keyword evidence="1" id="KW-0472">Membrane</keyword>
<evidence type="ECO:0008006" key="4">
    <source>
        <dbReference type="Google" id="ProtNLM"/>
    </source>
</evidence>
<name>A0A2H0UH54_9BACT</name>
<dbReference type="EMBL" id="PFBH01000014">
    <property type="protein sequence ID" value="PIR85135.1"/>
    <property type="molecule type" value="Genomic_DNA"/>
</dbReference>
<evidence type="ECO:0000256" key="1">
    <source>
        <dbReference type="SAM" id="Phobius"/>
    </source>
</evidence>
<comment type="caution">
    <text evidence="2">The sequence shown here is derived from an EMBL/GenBank/DDBJ whole genome shotgun (WGS) entry which is preliminary data.</text>
</comment>
<keyword evidence="1" id="KW-1133">Transmembrane helix</keyword>
<accession>A0A2H0UH54</accession>
<dbReference type="AlphaFoldDB" id="A0A2H0UH54"/>
<dbReference type="SUPFAM" id="SSF49478">
    <property type="entry name" value="Cna protein B-type domain"/>
    <property type="match status" value="1"/>
</dbReference>